<dbReference type="RefSeq" id="WP_057632191.1">
    <property type="nucleotide sequence ID" value="NZ_LDJI01000006.1"/>
</dbReference>
<dbReference type="Pfam" id="PF00114">
    <property type="entry name" value="Pilin"/>
    <property type="match status" value="1"/>
</dbReference>
<evidence type="ECO:0000256" key="2">
    <source>
        <dbReference type="SAM" id="Phobius"/>
    </source>
</evidence>
<keyword evidence="5" id="KW-1185">Reference proteome</keyword>
<dbReference type="Gene3D" id="3.30.700.10">
    <property type="entry name" value="Glycoprotein, Type 4 Pilin"/>
    <property type="match status" value="1"/>
</dbReference>
<proteinExistence type="inferred from homology"/>
<dbReference type="EMBL" id="LDJI01000006">
    <property type="protein sequence ID" value="KRG65623.1"/>
    <property type="molecule type" value="Genomic_DNA"/>
</dbReference>
<reference evidence="4 5" key="1">
    <citation type="submission" date="2015-05" db="EMBL/GenBank/DDBJ databases">
        <title>Genome sequencing and analysis of members of genus Stenotrophomonas.</title>
        <authorList>
            <person name="Patil P.P."/>
            <person name="Midha S."/>
            <person name="Patil P.B."/>
        </authorList>
    </citation>
    <scope>NUCLEOTIDE SEQUENCE [LARGE SCALE GENOMIC DNA]</scope>
    <source>
        <strain evidence="4 5">DSM 18929</strain>
    </source>
</reference>
<keyword evidence="2" id="KW-0472">Membrane</keyword>
<comment type="similarity">
    <text evidence="1">Belongs to the N-Me-Phe pilin family.</text>
</comment>
<sequence>MNQWFYAEGNRERRGPVSGEDVAALFRSGQLSADTLVWREGITDWQPLRNVADELGLHELTPRPSAVFPAGAPPLPPPLQTLPRSRPAIPMRKPATSGWVVFGAIAAVVGVALLTIGGLLAALAIPSYQQYVLRSRVAAVQTQLAPLKAEVADFVMRNERCPNNGDEGFGNPESYAADGIAQVYVGDFEGGHCGFEARLHMPEQQLLDGKSLWLDYDTQAATWECSSDVADKHLPPGCRG</sequence>
<name>A0A0R0CIE4_9GAMM</name>
<evidence type="ECO:0000256" key="1">
    <source>
        <dbReference type="ARBA" id="ARBA00005233"/>
    </source>
</evidence>
<dbReference type="STRING" id="405444.ABB26_03525"/>
<feature type="transmembrane region" description="Helical" evidence="2">
    <location>
        <begin position="99"/>
        <end position="125"/>
    </location>
</feature>
<comment type="caution">
    <text evidence="4">The sequence shown here is derived from an EMBL/GenBank/DDBJ whole genome shotgun (WGS) entry which is preliminary data.</text>
</comment>
<dbReference type="Proteomes" id="UP000050864">
    <property type="component" value="Unassembled WGS sequence"/>
</dbReference>
<accession>A0A0R0CIE4</accession>
<dbReference type="GO" id="GO:0007155">
    <property type="term" value="P:cell adhesion"/>
    <property type="evidence" value="ECO:0007669"/>
    <property type="project" value="InterPro"/>
</dbReference>
<dbReference type="InterPro" id="IPR001082">
    <property type="entry name" value="Pilin"/>
</dbReference>
<keyword evidence="2" id="KW-1133">Transmembrane helix</keyword>
<dbReference type="InterPro" id="IPR025640">
    <property type="entry name" value="GYF_2"/>
</dbReference>
<protein>
    <recommendedName>
        <fullName evidence="3">GYF domain-containing protein</fullName>
    </recommendedName>
</protein>
<keyword evidence="2" id="KW-0812">Transmembrane</keyword>
<feature type="domain" description="GYF" evidence="3">
    <location>
        <begin position="4"/>
        <end position="52"/>
    </location>
</feature>
<dbReference type="OrthoDB" id="198456at2"/>
<dbReference type="GO" id="GO:0009289">
    <property type="term" value="C:pilus"/>
    <property type="evidence" value="ECO:0007669"/>
    <property type="project" value="InterPro"/>
</dbReference>
<dbReference type="InterPro" id="IPR045584">
    <property type="entry name" value="Pilin-like"/>
</dbReference>
<evidence type="ECO:0000313" key="5">
    <source>
        <dbReference type="Proteomes" id="UP000050864"/>
    </source>
</evidence>
<dbReference type="SUPFAM" id="SSF54523">
    <property type="entry name" value="Pili subunits"/>
    <property type="match status" value="1"/>
</dbReference>
<gene>
    <name evidence="4" type="ORF">ABB26_03525</name>
</gene>
<evidence type="ECO:0000313" key="4">
    <source>
        <dbReference type="EMBL" id="KRG65623.1"/>
    </source>
</evidence>
<evidence type="ECO:0000259" key="3">
    <source>
        <dbReference type="Pfam" id="PF14237"/>
    </source>
</evidence>
<organism evidence="4 5">
    <name type="scientific">Stenotrophomonas humi</name>
    <dbReference type="NCBI Taxonomy" id="405444"/>
    <lineage>
        <taxon>Bacteria</taxon>
        <taxon>Pseudomonadati</taxon>
        <taxon>Pseudomonadota</taxon>
        <taxon>Gammaproteobacteria</taxon>
        <taxon>Lysobacterales</taxon>
        <taxon>Lysobacteraceae</taxon>
        <taxon>Stenotrophomonas</taxon>
    </lineage>
</organism>
<dbReference type="Pfam" id="PF14237">
    <property type="entry name" value="GYF_2"/>
    <property type="match status" value="1"/>
</dbReference>
<dbReference type="PATRIC" id="fig|405444.3.peg.3373"/>
<dbReference type="AlphaFoldDB" id="A0A0R0CIE4"/>